<dbReference type="PROSITE" id="PS51355">
    <property type="entry name" value="GLUTATHIONE_PEROXID_3"/>
    <property type="match status" value="1"/>
</dbReference>
<evidence type="ECO:0000256" key="4">
    <source>
        <dbReference type="PIRSR" id="PIRSR000303-1"/>
    </source>
</evidence>
<feature type="active site" evidence="4">
    <location>
        <position position="37"/>
    </location>
</feature>
<dbReference type="PRINTS" id="PR01011">
    <property type="entry name" value="GLUTPROXDASE"/>
</dbReference>
<keyword evidence="3 5" id="KW-0560">Oxidoreductase</keyword>
<dbReference type="CDD" id="cd00340">
    <property type="entry name" value="GSH_Peroxidase"/>
    <property type="match status" value="1"/>
</dbReference>
<accession>A0A0S4JV67</accession>
<dbReference type="Gene3D" id="3.40.30.10">
    <property type="entry name" value="Glutaredoxin"/>
    <property type="match status" value="1"/>
</dbReference>
<sequence length="158" mass="17238">MASIHDFSVVSADGSRTIPLASFAGRVLVIVNAASMCGFTAANMECLTSLQREFGSSRVQVLLFPCGQFANQEPKSACEFRDWAHERYDDASILTSLEKVKVKGPDAHPLFVALQKSLGPIRWNFTKFVCDAHGVPVRKFDSAQCGTELRDAVALLIS</sequence>
<dbReference type="PANTHER" id="PTHR11592:SF78">
    <property type="entry name" value="GLUTATHIONE PEROXIDASE"/>
    <property type="match status" value="1"/>
</dbReference>
<dbReference type="VEuPathDB" id="TriTrypDB:BSAL_46980"/>
<protein>
    <recommendedName>
        <fullName evidence="5">Glutathione peroxidase</fullName>
    </recommendedName>
</protein>
<dbReference type="GO" id="GO:0004601">
    <property type="term" value="F:peroxidase activity"/>
    <property type="evidence" value="ECO:0007669"/>
    <property type="project" value="UniProtKB-KW"/>
</dbReference>
<keyword evidence="7" id="KW-1185">Reference proteome</keyword>
<evidence type="ECO:0000313" key="7">
    <source>
        <dbReference type="Proteomes" id="UP000051952"/>
    </source>
</evidence>
<dbReference type="SUPFAM" id="SSF52833">
    <property type="entry name" value="Thioredoxin-like"/>
    <property type="match status" value="1"/>
</dbReference>
<dbReference type="PIRSF" id="PIRSF000303">
    <property type="entry name" value="Glutathion_perox"/>
    <property type="match status" value="1"/>
</dbReference>
<dbReference type="AlphaFoldDB" id="A0A0S4JV67"/>
<reference evidence="7" key="1">
    <citation type="submission" date="2015-09" db="EMBL/GenBank/DDBJ databases">
        <authorList>
            <consortium name="Pathogen Informatics"/>
        </authorList>
    </citation>
    <scope>NUCLEOTIDE SEQUENCE [LARGE SCALE GENOMIC DNA]</scope>
    <source>
        <strain evidence="7">Lake Konstanz</strain>
    </source>
</reference>
<dbReference type="GO" id="GO:0006979">
    <property type="term" value="P:response to oxidative stress"/>
    <property type="evidence" value="ECO:0007669"/>
    <property type="project" value="InterPro"/>
</dbReference>
<dbReference type="Proteomes" id="UP000051952">
    <property type="component" value="Unassembled WGS sequence"/>
</dbReference>
<organism evidence="6 7">
    <name type="scientific">Bodo saltans</name>
    <name type="common">Flagellated protozoan</name>
    <dbReference type="NCBI Taxonomy" id="75058"/>
    <lineage>
        <taxon>Eukaryota</taxon>
        <taxon>Discoba</taxon>
        <taxon>Euglenozoa</taxon>
        <taxon>Kinetoplastea</taxon>
        <taxon>Metakinetoplastina</taxon>
        <taxon>Eubodonida</taxon>
        <taxon>Bodonidae</taxon>
        <taxon>Bodo</taxon>
    </lineage>
</organism>
<evidence type="ECO:0000256" key="5">
    <source>
        <dbReference type="RuleBase" id="RU000499"/>
    </source>
</evidence>
<dbReference type="OMA" id="YVNYGVT"/>
<dbReference type="Pfam" id="PF00255">
    <property type="entry name" value="GSHPx"/>
    <property type="match status" value="1"/>
</dbReference>
<dbReference type="PANTHER" id="PTHR11592">
    <property type="entry name" value="GLUTATHIONE PEROXIDASE"/>
    <property type="match status" value="1"/>
</dbReference>
<evidence type="ECO:0000313" key="6">
    <source>
        <dbReference type="EMBL" id="CUG94197.1"/>
    </source>
</evidence>
<dbReference type="EMBL" id="CYKH01002225">
    <property type="protein sequence ID" value="CUG94197.1"/>
    <property type="molecule type" value="Genomic_DNA"/>
</dbReference>
<evidence type="ECO:0000256" key="3">
    <source>
        <dbReference type="ARBA" id="ARBA00023002"/>
    </source>
</evidence>
<evidence type="ECO:0000256" key="2">
    <source>
        <dbReference type="ARBA" id="ARBA00022559"/>
    </source>
</evidence>
<keyword evidence="2 5" id="KW-0575">Peroxidase</keyword>
<name>A0A0S4JV67_BODSA</name>
<comment type="similarity">
    <text evidence="1 5">Belongs to the glutathione peroxidase family.</text>
</comment>
<dbReference type="InterPro" id="IPR000889">
    <property type="entry name" value="Glutathione_peroxidase"/>
</dbReference>
<evidence type="ECO:0000256" key="1">
    <source>
        <dbReference type="ARBA" id="ARBA00006926"/>
    </source>
</evidence>
<gene>
    <name evidence="6" type="ORF">BSAL_46980</name>
</gene>
<dbReference type="InterPro" id="IPR036249">
    <property type="entry name" value="Thioredoxin-like_sf"/>
</dbReference>
<proteinExistence type="inferred from homology"/>
<dbReference type="OrthoDB" id="446890at2759"/>